<dbReference type="InterPro" id="IPR000358">
    <property type="entry name" value="RNR_small_fam"/>
</dbReference>
<dbReference type="GO" id="GO:0004748">
    <property type="term" value="F:ribonucleoside-diphosphate reductase activity, thioredoxin disulfide as acceptor"/>
    <property type="evidence" value="ECO:0007669"/>
    <property type="project" value="TreeGrafter"/>
</dbReference>
<name>A0A8X6EWZ9_TRICU</name>
<gene>
    <name evidence="1" type="primary">F54H12.2_34</name>
    <name evidence="1" type="ORF">TNCT_345761</name>
</gene>
<dbReference type="AlphaFoldDB" id="A0A8X6EWZ9"/>
<keyword evidence="2" id="KW-1185">Reference proteome</keyword>
<accession>A0A8X6EWZ9</accession>
<sequence>MHLDRRACQDYDCSQLQNGGSYFQGVSHQRGYGMFSNLFRMISPIAMKAGKYLGKHILSTGSKVMSDVVSGTSLKDSTRARLKETSKNIKDDILHKLQSGSGVGESYLDLAHTLLHLQVKITKKNGSNIATPDVVAPVNYLLNTLFSECSITLNDKQVSSQANYAYRCMFDALLSPKAVQESLLTAGLFFRDSPGKIDATEILNAGEGFKTRYNICKDSKLMDMIGALHFDLGNQSKYLINSVNLRIKLERNKDAFALMSASQDFKIVIQHASLFVRKVKVAPSILIAHETALSRGAIKMPLRRTEVKSFALSSGMQSITIPNAFIGQVPARLIMGMVSNTAYNGDFSNNPFNFKHYDLSYLCLLDGNRMIPSKPYQPKFDTSNSYSRCYMSLFTDLGRYHKDQDINISYSEYKDGYTLLAIDLTPDLSADGMHDSVLRNSNLALDIRFSKALPETVNLIVYAEYRNVIEIDKNRNVLTDF</sequence>
<dbReference type="PANTHER" id="PTHR23409">
    <property type="entry name" value="RIBONUCLEOSIDE-DIPHOSPHATE REDUCTASE SMALL CHAIN"/>
    <property type="match status" value="1"/>
</dbReference>
<organism evidence="1 2">
    <name type="scientific">Trichonephila clavata</name>
    <name type="common">Joro spider</name>
    <name type="synonym">Nephila clavata</name>
    <dbReference type="NCBI Taxonomy" id="2740835"/>
    <lineage>
        <taxon>Eukaryota</taxon>
        <taxon>Metazoa</taxon>
        <taxon>Ecdysozoa</taxon>
        <taxon>Arthropoda</taxon>
        <taxon>Chelicerata</taxon>
        <taxon>Arachnida</taxon>
        <taxon>Araneae</taxon>
        <taxon>Araneomorphae</taxon>
        <taxon>Entelegynae</taxon>
        <taxon>Araneoidea</taxon>
        <taxon>Nephilidae</taxon>
        <taxon>Trichonephila</taxon>
    </lineage>
</organism>
<dbReference type="OrthoDB" id="6100337at2759"/>
<dbReference type="EMBL" id="BMAO01020041">
    <property type="protein sequence ID" value="GFQ64630.1"/>
    <property type="molecule type" value="Genomic_DNA"/>
</dbReference>
<dbReference type="GO" id="GO:0005829">
    <property type="term" value="C:cytosol"/>
    <property type="evidence" value="ECO:0007669"/>
    <property type="project" value="TreeGrafter"/>
</dbReference>
<dbReference type="PANTHER" id="PTHR23409:SF21">
    <property type="entry name" value="CAPSID PROTEIN"/>
    <property type="match status" value="1"/>
</dbReference>
<reference evidence="1" key="1">
    <citation type="submission" date="2020-07" db="EMBL/GenBank/DDBJ databases">
        <title>Multicomponent nature underlies the extraordinary mechanical properties of spider dragline silk.</title>
        <authorList>
            <person name="Kono N."/>
            <person name="Nakamura H."/>
            <person name="Mori M."/>
            <person name="Yoshida Y."/>
            <person name="Ohtoshi R."/>
            <person name="Malay A.D."/>
            <person name="Moran D.A.P."/>
            <person name="Tomita M."/>
            <person name="Numata K."/>
            <person name="Arakawa K."/>
        </authorList>
    </citation>
    <scope>NUCLEOTIDE SEQUENCE</scope>
</reference>
<evidence type="ECO:0000313" key="1">
    <source>
        <dbReference type="EMBL" id="GFQ64630.1"/>
    </source>
</evidence>
<protein>
    <submittedName>
        <fullName evidence="1">Uncharacterized protein F54H12.2</fullName>
    </submittedName>
</protein>
<dbReference type="Proteomes" id="UP000887116">
    <property type="component" value="Unassembled WGS sequence"/>
</dbReference>
<evidence type="ECO:0000313" key="2">
    <source>
        <dbReference type="Proteomes" id="UP000887116"/>
    </source>
</evidence>
<proteinExistence type="predicted"/>
<dbReference type="GO" id="GO:0009263">
    <property type="term" value="P:deoxyribonucleotide biosynthetic process"/>
    <property type="evidence" value="ECO:0007669"/>
    <property type="project" value="InterPro"/>
</dbReference>
<comment type="caution">
    <text evidence="1">The sequence shown here is derived from an EMBL/GenBank/DDBJ whole genome shotgun (WGS) entry which is preliminary data.</text>
</comment>